<gene>
    <name evidence="2" type="ORF">FNB15_00945</name>
</gene>
<feature type="transmembrane region" description="Helical" evidence="1">
    <location>
        <begin position="716"/>
        <end position="737"/>
    </location>
</feature>
<dbReference type="RefSeq" id="WP_144066913.1">
    <property type="nucleotide sequence ID" value="NZ_CP041636.1"/>
</dbReference>
<protein>
    <recommendedName>
        <fullName evidence="4">EF-hand domain-containing protein</fullName>
    </recommendedName>
</protein>
<sequence>MAEAQTDQTGTRLAERPQQENPHRWRFFRAGGFDQLRIENGDDLKHLSGLDQKLWLALSCPIKGIDFDRRTLELIDGDHDGRIRALELLAAVNWTCRMVRDANVLFAGHSELPLSAIDDNHEDGARILASARRILTNIGKGDAGAISPEEAADVGRIFGKTQFNGDGVVPPSAAGEDVDTAQVMKDIMKLVGEKPDRGGETGIGKDETDAFFTALDAYLAWWDEALAKPDILPLGEGTLPAVEAVQKLATKLDDYFFRCRLAAYDPVSGAALNADDKDFAAVADADLSAGAVAVTAFPLARIEAERPLPLGQGVNPAWAADVARLRDAAVAPLLEGERGTLSETEWRDLQARLAPATDWLKRKAGMLVEPLGVSRLRAIRQSGAQQKIVALIEKDAALAPEFEAIASVETLARYVRDLVPLLNNFVAFKDFYTRRGKAMFQVGTLFIDGRSCDLCIAVDDPAKHATLAVLSRIYLLYCECTRRGADGKPTNEKMTIAAAITAGDADQLMVGRNGVFYDRSGHDWDAVVIRIVSHPISIREAFWLPFKKVGKFLGEQVEKFAAARSKASEQQMTTQLLQTGTQAISGQPAPAAPAAQQQAFDAGKFAGIFAAIGLAIGAIGTALATVVTGFLNLAWWQIPLAVIGVVLLISGPSMVIAAMKLRQRNLGPLLDANGWAVNARALINIPFGGSLTHLAKLPPGSERALTDPYAEKRQPWGFYLFLGVLAGVALAGWRYGWWARLLG</sequence>
<evidence type="ECO:0000313" key="2">
    <source>
        <dbReference type="EMBL" id="QDO95932.1"/>
    </source>
</evidence>
<evidence type="ECO:0008006" key="4">
    <source>
        <dbReference type="Google" id="ProtNLM"/>
    </source>
</evidence>
<accession>A0A516GWR5</accession>
<dbReference type="KEGG" id="fer:FNB15_00945"/>
<keyword evidence="1" id="KW-1133">Transmembrane helix</keyword>
<feature type="transmembrane region" description="Helical" evidence="1">
    <location>
        <begin position="638"/>
        <end position="659"/>
    </location>
</feature>
<proteinExistence type="predicted"/>
<keyword evidence="1" id="KW-0472">Membrane</keyword>
<evidence type="ECO:0000313" key="3">
    <source>
        <dbReference type="Proteomes" id="UP000317496"/>
    </source>
</evidence>
<dbReference type="EMBL" id="CP041636">
    <property type="protein sequence ID" value="QDO95932.1"/>
    <property type="molecule type" value="Genomic_DNA"/>
</dbReference>
<name>A0A516GWR5_9PROT</name>
<keyword evidence="1" id="KW-0812">Transmembrane</keyword>
<reference evidence="2 3" key="1">
    <citation type="submission" date="2019-07" db="EMBL/GenBank/DDBJ databases">
        <title>Genome sequencing for Ferrovibrio sp. K5.</title>
        <authorList>
            <person name="Park S.-J."/>
        </authorList>
    </citation>
    <scope>NUCLEOTIDE SEQUENCE [LARGE SCALE GENOMIC DNA]</scope>
    <source>
        <strain evidence="2 3">K5</strain>
    </source>
</reference>
<organism evidence="2 3">
    <name type="scientific">Ferrovibrio terrae</name>
    <dbReference type="NCBI Taxonomy" id="2594003"/>
    <lineage>
        <taxon>Bacteria</taxon>
        <taxon>Pseudomonadati</taxon>
        <taxon>Pseudomonadota</taxon>
        <taxon>Alphaproteobacteria</taxon>
        <taxon>Rhodospirillales</taxon>
        <taxon>Rhodospirillaceae</taxon>
        <taxon>Ferrovibrio</taxon>
    </lineage>
</organism>
<feature type="transmembrane region" description="Helical" evidence="1">
    <location>
        <begin position="605"/>
        <end position="631"/>
    </location>
</feature>
<evidence type="ECO:0000256" key="1">
    <source>
        <dbReference type="SAM" id="Phobius"/>
    </source>
</evidence>
<dbReference type="OrthoDB" id="9785737at2"/>
<keyword evidence="3" id="KW-1185">Reference proteome</keyword>
<dbReference type="AlphaFoldDB" id="A0A516GWR5"/>
<dbReference type="Proteomes" id="UP000317496">
    <property type="component" value="Chromosome"/>
</dbReference>